<dbReference type="RefSeq" id="XP_009518733.1">
    <property type="nucleotide sequence ID" value="XM_009520438.1"/>
</dbReference>
<dbReference type="KEGG" id="psoj:PHYSODRAFT_353828"/>
<dbReference type="GeneID" id="20649473"/>
<feature type="compositionally biased region" description="Polar residues" evidence="1">
    <location>
        <begin position="80"/>
        <end position="95"/>
    </location>
</feature>
<dbReference type="InParanoid" id="G4YRI0"/>
<dbReference type="EMBL" id="JH159152">
    <property type="protein sequence ID" value="EGZ23445.1"/>
    <property type="molecule type" value="Genomic_DNA"/>
</dbReference>
<feature type="compositionally biased region" description="Basic residues" evidence="1">
    <location>
        <begin position="114"/>
        <end position="130"/>
    </location>
</feature>
<organism evidence="2 3">
    <name type="scientific">Phytophthora sojae (strain P6497)</name>
    <name type="common">Soybean stem and root rot agent</name>
    <name type="synonym">Phytophthora megasperma f. sp. glycines</name>
    <dbReference type="NCBI Taxonomy" id="1094619"/>
    <lineage>
        <taxon>Eukaryota</taxon>
        <taxon>Sar</taxon>
        <taxon>Stramenopiles</taxon>
        <taxon>Oomycota</taxon>
        <taxon>Peronosporomycetes</taxon>
        <taxon>Peronosporales</taxon>
        <taxon>Peronosporaceae</taxon>
        <taxon>Phytophthora</taxon>
    </lineage>
</organism>
<proteinExistence type="predicted"/>
<evidence type="ECO:0000256" key="1">
    <source>
        <dbReference type="SAM" id="MobiDB-lite"/>
    </source>
</evidence>
<evidence type="ECO:0000313" key="2">
    <source>
        <dbReference type="EMBL" id="EGZ23445.1"/>
    </source>
</evidence>
<feature type="region of interest" description="Disordered" evidence="1">
    <location>
        <begin position="33"/>
        <end position="144"/>
    </location>
</feature>
<dbReference type="AlphaFoldDB" id="G4YRI0"/>
<feature type="compositionally biased region" description="Pro residues" evidence="1">
    <location>
        <begin position="33"/>
        <end position="43"/>
    </location>
</feature>
<dbReference type="Proteomes" id="UP000002640">
    <property type="component" value="Unassembled WGS sequence"/>
</dbReference>
<sequence>MLEQILQLEASETIMQTSRNLFILLLMSAPSAVAPPGPEPSPRPSFFSCISSSRGPDTSPSDVAAAATPHVTKSLLAARSQHSTHPASRTASPTSVVPHDVGADLLLLLATRGPRPRPRQGSSPRRRRPSVRCPPAAAGGLPPP</sequence>
<evidence type="ECO:0000313" key="3">
    <source>
        <dbReference type="Proteomes" id="UP000002640"/>
    </source>
</evidence>
<gene>
    <name evidence="2" type="ORF">PHYSODRAFT_353828</name>
</gene>
<protein>
    <submittedName>
        <fullName evidence="2">Uncharacterized protein</fullName>
    </submittedName>
</protein>
<accession>G4YRI0</accession>
<name>G4YRI0_PHYSP</name>
<keyword evidence="3" id="KW-1185">Reference proteome</keyword>
<feature type="compositionally biased region" description="Polar residues" evidence="1">
    <location>
        <begin position="48"/>
        <end position="61"/>
    </location>
</feature>
<feature type="compositionally biased region" description="Low complexity" evidence="1">
    <location>
        <begin position="131"/>
        <end position="144"/>
    </location>
</feature>
<reference evidence="2 3" key="1">
    <citation type="journal article" date="2006" name="Science">
        <title>Phytophthora genome sequences uncover evolutionary origins and mechanisms of pathogenesis.</title>
        <authorList>
            <person name="Tyler B.M."/>
            <person name="Tripathy S."/>
            <person name="Zhang X."/>
            <person name="Dehal P."/>
            <person name="Jiang R.H."/>
            <person name="Aerts A."/>
            <person name="Arredondo F.D."/>
            <person name="Baxter L."/>
            <person name="Bensasson D."/>
            <person name="Beynon J.L."/>
            <person name="Chapman J."/>
            <person name="Damasceno C.M."/>
            <person name="Dorrance A.E."/>
            <person name="Dou D."/>
            <person name="Dickerman A.W."/>
            <person name="Dubchak I.L."/>
            <person name="Garbelotto M."/>
            <person name="Gijzen M."/>
            <person name="Gordon S.G."/>
            <person name="Govers F."/>
            <person name="Grunwald N.J."/>
            <person name="Huang W."/>
            <person name="Ivors K.L."/>
            <person name="Jones R.W."/>
            <person name="Kamoun S."/>
            <person name="Krampis K."/>
            <person name="Lamour K.H."/>
            <person name="Lee M.K."/>
            <person name="McDonald W.H."/>
            <person name="Medina M."/>
            <person name="Meijer H.J."/>
            <person name="Nordberg E.K."/>
            <person name="Maclean D.J."/>
            <person name="Ospina-Giraldo M.D."/>
            <person name="Morris P.F."/>
            <person name="Phuntumart V."/>
            <person name="Putnam N.H."/>
            <person name="Rash S."/>
            <person name="Rose J.K."/>
            <person name="Sakihama Y."/>
            <person name="Salamov A.A."/>
            <person name="Savidor A."/>
            <person name="Scheuring C.F."/>
            <person name="Smith B.M."/>
            <person name="Sobral B.W."/>
            <person name="Terry A."/>
            <person name="Torto-Alalibo T.A."/>
            <person name="Win J."/>
            <person name="Xu Z."/>
            <person name="Zhang H."/>
            <person name="Grigoriev I.V."/>
            <person name="Rokhsar D.S."/>
            <person name="Boore J.L."/>
        </authorList>
    </citation>
    <scope>NUCLEOTIDE SEQUENCE [LARGE SCALE GENOMIC DNA]</scope>
    <source>
        <strain evidence="2 3">P6497</strain>
    </source>
</reference>